<dbReference type="SUPFAM" id="SSF56784">
    <property type="entry name" value="HAD-like"/>
    <property type="match status" value="1"/>
</dbReference>
<dbReference type="EMBL" id="LR797534">
    <property type="protein sequence ID" value="CAB4222945.1"/>
    <property type="molecule type" value="Genomic_DNA"/>
</dbReference>
<protein>
    <submittedName>
        <fullName evidence="3">5'(3')-deoxyribonucleotidase</fullName>
    </submittedName>
</protein>
<dbReference type="InterPro" id="IPR036412">
    <property type="entry name" value="HAD-like_sf"/>
</dbReference>
<evidence type="ECO:0000313" key="4">
    <source>
        <dbReference type="EMBL" id="CAB4222945.1"/>
    </source>
</evidence>
<dbReference type="Gene3D" id="3.40.50.1000">
    <property type="entry name" value="HAD superfamily/HAD-like"/>
    <property type="match status" value="1"/>
</dbReference>
<evidence type="ECO:0000313" key="1">
    <source>
        <dbReference type="EMBL" id="CAB4168126.1"/>
    </source>
</evidence>
<name>A0A6J5Q2S5_9CAUD</name>
<proteinExistence type="predicted"/>
<organism evidence="3">
    <name type="scientific">uncultured Caudovirales phage</name>
    <dbReference type="NCBI Taxonomy" id="2100421"/>
    <lineage>
        <taxon>Viruses</taxon>
        <taxon>Duplodnaviria</taxon>
        <taxon>Heunggongvirae</taxon>
        <taxon>Uroviricota</taxon>
        <taxon>Caudoviricetes</taxon>
        <taxon>Peduoviridae</taxon>
        <taxon>Maltschvirus</taxon>
        <taxon>Maltschvirus maltsch</taxon>
    </lineage>
</organism>
<accession>A0A6J5Q2S5</accession>
<gene>
    <name evidence="4" type="ORF">UFOVP1666_9</name>
    <name evidence="1" type="ORF">UFOVP867_162</name>
    <name evidence="2" type="ORF">UFOVP913_36</name>
    <name evidence="3" type="ORF">UFOVP993_89</name>
</gene>
<evidence type="ECO:0000313" key="2">
    <source>
        <dbReference type="EMBL" id="CAB4170494.1"/>
    </source>
</evidence>
<evidence type="ECO:0000313" key="3">
    <source>
        <dbReference type="EMBL" id="CAB4176937.1"/>
    </source>
</evidence>
<dbReference type="EMBL" id="LR796858">
    <property type="protein sequence ID" value="CAB4170494.1"/>
    <property type="molecule type" value="Genomic_DNA"/>
</dbReference>
<dbReference type="EMBL" id="LR796944">
    <property type="protein sequence ID" value="CAB4176937.1"/>
    <property type="molecule type" value="Genomic_DNA"/>
</dbReference>
<dbReference type="InterPro" id="IPR023214">
    <property type="entry name" value="HAD_sf"/>
</dbReference>
<sequence length="178" mass="20046">MKKQFTLYLDMDGVLCDFDKAYSKLRTGASDNKARFISAVIDHRIFANLALMSDTKQLLNHVAKLQNVTIEILTSVSAKTPAQVAAAKEQKTEWLHKHDIPYKVNFVDNAPDKAKYATKNSILIDDRTECIKHFVTKGGHGILHKSAADSIRKLDSIVLMGLTEWILMEEVNDINTCR</sequence>
<dbReference type="EMBL" id="LR796815">
    <property type="protein sequence ID" value="CAB4168126.1"/>
    <property type="molecule type" value="Genomic_DNA"/>
</dbReference>
<reference evidence="3" key="1">
    <citation type="submission" date="2020-05" db="EMBL/GenBank/DDBJ databases">
        <authorList>
            <person name="Chiriac C."/>
            <person name="Salcher M."/>
            <person name="Ghai R."/>
            <person name="Kavagutti S V."/>
        </authorList>
    </citation>
    <scope>NUCLEOTIDE SEQUENCE</scope>
</reference>